<dbReference type="Proteomes" id="UP000295198">
    <property type="component" value="Unassembled WGS sequence"/>
</dbReference>
<keyword evidence="3" id="KW-1185">Reference proteome</keyword>
<feature type="region of interest" description="Disordered" evidence="1">
    <location>
        <begin position="1"/>
        <end position="64"/>
    </location>
</feature>
<name>A0A4Q4Z6H6_9ACTN</name>
<evidence type="ECO:0000256" key="1">
    <source>
        <dbReference type="SAM" id="MobiDB-lite"/>
    </source>
</evidence>
<gene>
    <name evidence="2" type="ORF">EKO23_19175</name>
</gene>
<dbReference type="AlphaFoldDB" id="A0A4Q4Z6H6"/>
<proteinExistence type="predicted"/>
<comment type="caution">
    <text evidence="2">The sequence shown here is derived from an EMBL/GenBank/DDBJ whole genome shotgun (WGS) entry which is preliminary data.</text>
</comment>
<accession>A0A4Q4Z6H6</accession>
<reference evidence="2 3" key="1">
    <citation type="submission" date="2019-01" db="EMBL/GenBank/DDBJ databases">
        <title>Nocardioides guangzhouensis sp. nov., an actinobacterium isolated from soil.</title>
        <authorList>
            <person name="Fu Y."/>
            <person name="Cai Y."/>
            <person name="Lin Z."/>
            <person name="Chen P."/>
        </authorList>
    </citation>
    <scope>NUCLEOTIDE SEQUENCE [LARGE SCALE GENOMIC DNA]</scope>
    <source>
        <strain evidence="2 3">130</strain>
    </source>
</reference>
<protein>
    <submittedName>
        <fullName evidence="2">Uncharacterized protein</fullName>
    </submittedName>
</protein>
<dbReference type="EMBL" id="SDKM01000033">
    <property type="protein sequence ID" value="RYP83420.1"/>
    <property type="molecule type" value="Genomic_DNA"/>
</dbReference>
<organism evidence="2 3">
    <name type="scientific">Nocardioides guangzhouensis</name>
    <dbReference type="NCBI Taxonomy" id="2497878"/>
    <lineage>
        <taxon>Bacteria</taxon>
        <taxon>Bacillati</taxon>
        <taxon>Actinomycetota</taxon>
        <taxon>Actinomycetes</taxon>
        <taxon>Propionibacteriales</taxon>
        <taxon>Nocardioidaceae</taxon>
        <taxon>Nocardioides</taxon>
    </lineage>
</organism>
<evidence type="ECO:0000313" key="3">
    <source>
        <dbReference type="Proteomes" id="UP000295198"/>
    </source>
</evidence>
<sequence length="64" mass="7047">MTTERGLPDADPADVAEQQQDVTPDEDREVSDDDRGDLPWSADEGDVAEQRREVPAGDDDDFEG</sequence>
<evidence type="ECO:0000313" key="2">
    <source>
        <dbReference type="EMBL" id="RYP83420.1"/>
    </source>
</evidence>
<dbReference type="RefSeq" id="WP_134719735.1">
    <property type="nucleotide sequence ID" value="NZ_SDKM01000033.1"/>
</dbReference>
<feature type="compositionally biased region" description="Acidic residues" evidence="1">
    <location>
        <begin position="23"/>
        <end position="35"/>
    </location>
</feature>